<dbReference type="GO" id="GO:0003700">
    <property type="term" value="F:DNA-binding transcription factor activity"/>
    <property type="evidence" value="ECO:0007669"/>
    <property type="project" value="InterPro"/>
</dbReference>
<keyword evidence="5" id="KW-0539">Nucleus</keyword>
<reference evidence="8" key="1">
    <citation type="submission" date="2016-06" db="EMBL/GenBank/DDBJ databases">
        <title>Parallel loss of symbiosis genes in relatives of nitrogen-fixing non-legume Parasponia.</title>
        <authorList>
            <person name="Van Velzen R."/>
            <person name="Holmer R."/>
            <person name="Bu F."/>
            <person name="Rutten L."/>
            <person name="Van Zeijl A."/>
            <person name="Liu W."/>
            <person name="Santuari L."/>
            <person name="Cao Q."/>
            <person name="Sharma T."/>
            <person name="Shen D."/>
            <person name="Roswanjaya Y."/>
            <person name="Wardhani T."/>
            <person name="Kalhor M.S."/>
            <person name="Jansen J."/>
            <person name="Van den Hoogen J."/>
            <person name="Gungor B."/>
            <person name="Hartog M."/>
            <person name="Hontelez J."/>
            <person name="Verver J."/>
            <person name="Yang W.-C."/>
            <person name="Schijlen E."/>
            <person name="Repin R."/>
            <person name="Schilthuizen M."/>
            <person name="Schranz E."/>
            <person name="Heidstra R."/>
            <person name="Miyata K."/>
            <person name="Fedorova E."/>
            <person name="Kohlen W."/>
            <person name="Bisseling T."/>
            <person name="Smit S."/>
            <person name="Geurts R."/>
        </authorList>
    </citation>
    <scope>NUCLEOTIDE SEQUENCE [LARGE SCALE GENOMIC DNA]</scope>
    <source>
        <strain evidence="8">cv. WU1-14</strain>
    </source>
</reference>
<evidence type="ECO:0000256" key="1">
    <source>
        <dbReference type="ARBA" id="ARBA00004123"/>
    </source>
</evidence>
<dbReference type="InterPro" id="IPR001471">
    <property type="entry name" value="AP2/ERF_dom"/>
</dbReference>
<dbReference type="OrthoDB" id="1567499at2759"/>
<sequence>MDFDAFKLLENLAYSLNEISIEARFDGGTGRAEVEYHIRSKRVRTVSRSSASAKFKRTTRQGNGHWAAQIYANNQRICLGNFDMEKEAAMAYDSAAIRL</sequence>
<proteinExistence type="predicted"/>
<dbReference type="Proteomes" id="UP000237105">
    <property type="component" value="Unassembled WGS sequence"/>
</dbReference>
<dbReference type="PROSITE" id="PS51032">
    <property type="entry name" value="AP2_ERF"/>
    <property type="match status" value="1"/>
</dbReference>
<dbReference type="EMBL" id="JXTB01000044">
    <property type="protein sequence ID" value="PON71430.1"/>
    <property type="molecule type" value="Genomic_DNA"/>
</dbReference>
<accession>A0A2P5DDV7</accession>
<dbReference type="GO" id="GO:0005634">
    <property type="term" value="C:nucleus"/>
    <property type="evidence" value="ECO:0007669"/>
    <property type="project" value="UniProtKB-SubCell"/>
</dbReference>
<comment type="subcellular location">
    <subcellularLocation>
        <location evidence="1">Nucleus</location>
    </subcellularLocation>
</comment>
<protein>
    <submittedName>
        <fullName evidence="7">AP2/ERF domain containing protein</fullName>
    </submittedName>
</protein>
<comment type="caution">
    <text evidence="7">The sequence shown here is derived from an EMBL/GenBank/DDBJ whole genome shotgun (WGS) entry which is preliminary data.</text>
</comment>
<evidence type="ECO:0000313" key="8">
    <source>
        <dbReference type="Proteomes" id="UP000237105"/>
    </source>
</evidence>
<evidence type="ECO:0000259" key="6">
    <source>
        <dbReference type="PROSITE" id="PS51032"/>
    </source>
</evidence>
<evidence type="ECO:0000256" key="2">
    <source>
        <dbReference type="ARBA" id="ARBA00023015"/>
    </source>
</evidence>
<evidence type="ECO:0000256" key="3">
    <source>
        <dbReference type="ARBA" id="ARBA00023125"/>
    </source>
</evidence>
<dbReference type="AlphaFoldDB" id="A0A2P5DDV7"/>
<dbReference type="SUPFAM" id="SSF54171">
    <property type="entry name" value="DNA-binding domain"/>
    <property type="match status" value="1"/>
</dbReference>
<dbReference type="InterPro" id="IPR036955">
    <property type="entry name" value="AP2/ERF_dom_sf"/>
</dbReference>
<keyword evidence="4" id="KW-0804">Transcription</keyword>
<keyword evidence="3" id="KW-0238">DNA-binding</keyword>
<evidence type="ECO:0000313" key="7">
    <source>
        <dbReference type="EMBL" id="PON71430.1"/>
    </source>
</evidence>
<feature type="domain" description="AP2/ERF" evidence="6">
    <location>
        <begin position="54"/>
        <end position="99"/>
    </location>
</feature>
<dbReference type="GO" id="GO:0003677">
    <property type="term" value="F:DNA binding"/>
    <property type="evidence" value="ECO:0007669"/>
    <property type="project" value="UniProtKB-KW"/>
</dbReference>
<keyword evidence="8" id="KW-1185">Reference proteome</keyword>
<evidence type="ECO:0000256" key="5">
    <source>
        <dbReference type="ARBA" id="ARBA00023242"/>
    </source>
</evidence>
<dbReference type="InterPro" id="IPR016177">
    <property type="entry name" value="DNA-bd_dom_sf"/>
</dbReference>
<gene>
    <name evidence="7" type="ORF">PanWU01x14_072270</name>
</gene>
<dbReference type="STRING" id="3476.A0A2P5DDV7"/>
<dbReference type="Gene3D" id="3.30.730.10">
    <property type="entry name" value="AP2/ERF domain"/>
    <property type="match status" value="1"/>
</dbReference>
<keyword evidence="2" id="KW-0805">Transcription regulation</keyword>
<organism evidence="7 8">
    <name type="scientific">Parasponia andersonii</name>
    <name type="common">Sponia andersonii</name>
    <dbReference type="NCBI Taxonomy" id="3476"/>
    <lineage>
        <taxon>Eukaryota</taxon>
        <taxon>Viridiplantae</taxon>
        <taxon>Streptophyta</taxon>
        <taxon>Embryophyta</taxon>
        <taxon>Tracheophyta</taxon>
        <taxon>Spermatophyta</taxon>
        <taxon>Magnoliopsida</taxon>
        <taxon>eudicotyledons</taxon>
        <taxon>Gunneridae</taxon>
        <taxon>Pentapetalae</taxon>
        <taxon>rosids</taxon>
        <taxon>fabids</taxon>
        <taxon>Rosales</taxon>
        <taxon>Cannabaceae</taxon>
        <taxon>Parasponia</taxon>
    </lineage>
</organism>
<evidence type="ECO:0000256" key="4">
    <source>
        <dbReference type="ARBA" id="ARBA00023163"/>
    </source>
</evidence>
<dbReference type="SMART" id="SM00380">
    <property type="entry name" value="AP2"/>
    <property type="match status" value="1"/>
</dbReference>
<name>A0A2P5DDV7_PARAD</name>